<evidence type="ECO:0000256" key="6">
    <source>
        <dbReference type="ARBA" id="ARBA00022692"/>
    </source>
</evidence>
<name>A0A4W3GZS2_CALMI</name>
<reference evidence="18" key="4">
    <citation type="submission" date="2025-08" db="UniProtKB">
        <authorList>
            <consortium name="Ensembl"/>
        </authorList>
    </citation>
    <scope>IDENTIFICATION</scope>
</reference>
<keyword evidence="4" id="KW-1003">Cell membrane</keyword>
<keyword evidence="6 15" id="KW-0812">Transmembrane</keyword>
<keyword evidence="5" id="KW-0433">Leucine-rich repeat</keyword>
<dbReference type="PANTHER" id="PTHR45773">
    <property type="entry name" value="SLIT AND NTRK-LIKE PROTEIN 4-RELATED"/>
    <property type="match status" value="1"/>
</dbReference>
<dbReference type="PANTHER" id="PTHR45773:SF10">
    <property type="match status" value="1"/>
</dbReference>
<keyword evidence="13" id="KW-0407">Ion channel</keyword>
<feature type="signal peptide" evidence="16">
    <location>
        <begin position="1"/>
        <end position="20"/>
    </location>
</feature>
<dbReference type="SMART" id="SM00369">
    <property type="entry name" value="LRR_TYP"/>
    <property type="match status" value="5"/>
</dbReference>
<dbReference type="GO" id="GO:0007409">
    <property type="term" value="P:axonogenesis"/>
    <property type="evidence" value="ECO:0007669"/>
    <property type="project" value="TreeGrafter"/>
</dbReference>
<keyword evidence="11 15" id="KW-0472">Membrane</keyword>
<dbReference type="Ensembl" id="ENSCMIT00000008811.1">
    <property type="protein sequence ID" value="ENSCMIP00000008570.1"/>
    <property type="gene ID" value="ENSCMIG00000004595.1"/>
</dbReference>
<evidence type="ECO:0000313" key="18">
    <source>
        <dbReference type="Ensembl" id="ENSCMIP00000008570.1"/>
    </source>
</evidence>
<comment type="subcellular location">
    <subcellularLocation>
        <location evidence="1">Cell membrane</location>
        <topology evidence="1">Single-pass membrane protein</topology>
    </subcellularLocation>
    <subcellularLocation>
        <location evidence="2">Membrane</location>
        <topology evidence="2">Single-pass type I membrane protein</topology>
    </subcellularLocation>
</comment>
<dbReference type="OrthoDB" id="1394818at2759"/>
<evidence type="ECO:0000256" key="3">
    <source>
        <dbReference type="ARBA" id="ARBA00022448"/>
    </source>
</evidence>
<dbReference type="Proteomes" id="UP000314986">
    <property type="component" value="Unassembled WGS sequence"/>
</dbReference>
<dbReference type="PRINTS" id="PR00019">
    <property type="entry name" value="LEURICHRPT"/>
</dbReference>
<dbReference type="InParanoid" id="A0A4W3GZS2"/>
<dbReference type="PROSITE" id="PS51257">
    <property type="entry name" value="PROKAR_LIPOPROTEIN"/>
    <property type="match status" value="1"/>
</dbReference>
<evidence type="ECO:0000256" key="14">
    <source>
        <dbReference type="SAM" id="MobiDB-lite"/>
    </source>
</evidence>
<keyword evidence="7 16" id="KW-0732">Signal</keyword>
<evidence type="ECO:0000256" key="1">
    <source>
        <dbReference type="ARBA" id="ARBA00004162"/>
    </source>
</evidence>
<dbReference type="InterPro" id="IPR001611">
    <property type="entry name" value="Leu-rich_rpt"/>
</dbReference>
<dbReference type="InterPro" id="IPR000372">
    <property type="entry name" value="LRRNT"/>
</dbReference>
<dbReference type="GO" id="GO:0051965">
    <property type="term" value="P:positive regulation of synapse assembly"/>
    <property type="evidence" value="ECO:0007669"/>
    <property type="project" value="TreeGrafter"/>
</dbReference>
<proteinExistence type="predicted"/>
<dbReference type="PROSITE" id="PS51450">
    <property type="entry name" value="LRR"/>
    <property type="match status" value="3"/>
</dbReference>
<evidence type="ECO:0000256" key="15">
    <source>
        <dbReference type="SAM" id="Phobius"/>
    </source>
</evidence>
<evidence type="ECO:0000256" key="7">
    <source>
        <dbReference type="ARBA" id="ARBA00022729"/>
    </source>
</evidence>
<evidence type="ECO:0000256" key="8">
    <source>
        <dbReference type="ARBA" id="ARBA00022737"/>
    </source>
</evidence>
<evidence type="ECO:0000256" key="16">
    <source>
        <dbReference type="SAM" id="SignalP"/>
    </source>
</evidence>
<dbReference type="GeneID" id="121849963"/>
<reference evidence="19" key="2">
    <citation type="journal article" date="2007" name="PLoS Biol.">
        <title>Survey sequencing and comparative analysis of the elephant shark (Callorhinchus milii) genome.</title>
        <authorList>
            <person name="Venkatesh B."/>
            <person name="Kirkness E.F."/>
            <person name="Loh Y.H."/>
            <person name="Halpern A.L."/>
            <person name="Lee A.P."/>
            <person name="Johnson J."/>
            <person name="Dandona N."/>
            <person name="Viswanathan L.D."/>
            <person name="Tay A."/>
            <person name="Venter J.C."/>
            <person name="Strausberg R.L."/>
            <person name="Brenner S."/>
        </authorList>
    </citation>
    <scope>NUCLEOTIDE SEQUENCE [LARGE SCALE GENOMIC DNA]</scope>
</reference>
<keyword evidence="10" id="KW-0406">Ion transport</keyword>
<gene>
    <name evidence="18" type="primary">LOC121849963</name>
</gene>
<keyword evidence="8" id="KW-0677">Repeat</keyword>
<evidence type="ECO:0000256" key="4">
    <source>
        <dbReference type="ARBA" id="ARBA00022475"/>
    </source>
</evidence>
<reference evidence="18" key="5">
    <citation type="submission" date="2025-09" db="UniProtKB">
        <authorList>
            <consortium name="Ensembl"/>
        </authorList>
    </citation>
    <scope>IDENTIFICATION</scope>
</reference>
<dbReference type="InterPro" id="IPR003591">
    <property type="entry name" value="Leu-rich_rpt_typical-subtyp"/>
</dbReference>
<dbReference type="Pfam" id="PF13855">
    <property type="entry name" value="LRR_8"/>
    <property type="match status" value="2"/>
</dbReference>
<dbReference type="GO" id="GO:0071805">
    <property type="term" value="P:potassium ion transmembrane transport"/>
    <property type="evidence" value="ECO:0007669"/>
    <property type="project" value="UniProtKB-ARBA"/>
</dbReference>
<dbReference type="RefSeq" id="XP_042195433.1">
    <property type="nucleotide sequence ID" value="XM_042339499.1"/>
</dbReference>
<dbReference type="GO" id="GO:0005886">
    <property type="term" value="C:plasma membrane"/>
    <property type="evidence" value="ECO:0007669"/>
    <property type="project" value="UniProtKB-SubCell"/>
</dbReference>
<dbReference type="OMA" id="ITAKYHR"/>
<feature type="transmembrane region" description="Helical" evidence="15">
    <location>
        <begin position="284"/>
        <end position="316"/>
    </location>
</feature>
<keyword evidence="12" id="KW-1015">Disulfide bond</keyword>
<evidence type="ECO:0000256" key="9">
    <source>
        <dbReference type="ARBA" id="ARBA00022989"/>
    </source>
</evidence>
<feature type="compositionally biased region" description="Polar residues" evidence="14">
    <location>
        <begin position="235"/>
        <end position="247"/>
    </location>
</feature>
<accession>A0A4W3GZS2</accession>
<reference evidence="19" key="3">
    <citation type="journal article" date="2014" name="Nature">
        <title>Elephant shark genome provides unique insights into gnathostome evolution.</title>
        <authorList>
            <consortium name="International Elephant Shark Genome Sequencing Consortium"/>
            <person name="Venkatesh B."/>
            <person name="Lee A.P."/>
            <person name="Ravi V."/>
            <person name="Maurya A.K."/>
            <person name="Lian M.M."/>
            <person name="Swann J.B."/>
            <person name="Ohta Y."/>
            <person name="Flajnik M.F."/>
            <person name="Sutoh Y."/>
            <person name="Kasahara M."/>
            <person name="Hoon S."/>
            <person name="Gangu V."/>
            <person name="Roy S.W."/>
            <person name="Irimia M."/>
            <person name="Korzh V."/>
            <person name="Kondrychyn I."/>
            <person name="Lim Z.W."/>
            <person name="Tay B.H."/>
            <person name="Tohari S."/>
            <person name="Kong K.W."/>
            <person name="Ho S."/>
            <person name="Lorente-Galdos B."/>
            <person name="Quilez J."/>
            <person name="Marques-Bonet T."/>
            <person name="Raney B.J."/>
            <person name="Ingham P.W."/>
            <person name="Tay A."/>
            <person name="Hillier L.W."/>
            <person name="Minx P."/>
            <person name="Boehm T."/>
            <person name="Wilson R.K."/>
            <person name="Brenner S."/>
            <person name="Warren W.C."/>
        </authorList>
    </citation>
    <scope>NUCLEOTIDE SEQUENCE [LARGE SCALE GENOMIC DNA]</scope>
</reference>
<dbReference type="SUPFAM" id="SSF52058">
    <property type="entry name" value="L domain-like"/>
    <property type="match status" value="1"/>
</dbReference>
<dbReference type="GeneTree" id="ENSGT00940000158933"/>
<feature type="chain" id="PRO_5021232789" evidence="16">
    <location>
        <begin position="21"/>
        <end position="345"/>
    </location>
</feature>
<sequence>MKGEITFGILLFVLVQSVTGCPEECLCNITLKEVNCTDNGLRDVPKDVPSDTETLYLQNNHIQAILNTAFADMAQLQILDLSNNMIERLPSDAFNRLSNLQNLNLANNSIHSMDNRTLHPIQSLKKLDLSFNNLTSLPEGLFKNLRNLTWLAVHQNQLQQIDRSILDSLSNLQVLLLQQNHWLCDCKVNGLKLWLERFLYKGGQIDEILCAEPEDLRSQDLMKIPHEMYRLCSSAKNKSSRANTQTISDHRSSPAHNTLPVEEDGDDNSDCAPKPKPQPVNLRYAIATVIITGIICGIVCLMMLAAAIYGCGYAAIMAKYHRELKKVECLGESTKEKEPLGKSPP</sequence>
<reference evidence="19" key="1">
    <citation type="journal article" date="2006" name="Science">
        <title>Ancient noncoding elements conserved in the human genome.</title>
        <authorList>
            <person name="Venkatesh B."/>
            <person name="Kirkness E.F."/>
            <person name="Loh Y.H."/>
            <person name="Halpern A.L."/>
            <person name="Lee A.P."/>
            <person name="Johnson J."/>
            <person name="Dandona N."/>
            <person name="Viswanathan L.D."/>
            <person name="Tay A."/>
            <person name="Venter J.C."/>
            <person name="Strausberg R.L."/>
            <person name="Brenner S."/>
        </authorList>
    </citation>
    <scope>NUCLEOTIDE SEQUENCE [LARGE SCALE GENOMIC DNA]</scope>
</reference>
<feature type="domain" description="LRRNT" evidence="17">
    <location>
        <begin position="20"/>
        <end position="54"/>
    </location>
</feature>
<evidence type="ECO:0000256" key="11">
    <source>
        <dbReference type="ARBA" id="ARBA00023136"/>
    </source>
</evidence>
<evidence type="ECO:0000313" key="19">
    <source>
        <dbReference type="Proteomes" id="UP000314986"/>
    </source>
</evidence>
<evidence type="ECO:0000259" key="17">
    <source>
        <dbReference type="SMART" id="SM00013"/>
    </source>
</evidence>
<dbReference type="SMART" id="SM00013">
    <property type="entry name" value="LRRNT"/>
    <property type="match status" value="1"/>
</dbReference>
<feature type="region of interest" description="Disordered" evidence="14">
    <location>
        <begin position="235"/>
        <end position="275"/>
    </location>
</feature>
<dbReference type="AlphaFoldDB" id="A0A4W3GZS2"/>
<evidence type="ECO:0000256" key="13">
    <source>
        <dbReference type="ARBA" id="ARBA00023303"/>
    </source>
</evidence>
<protein>
    <submittedName>
        <fullName evidence="18">Leucine rich repeats and transmembrane domains 1</fullName>
    </submittedName>
</protein>
<keyword evidence="3" id="KW-0813">Transport</keyword>
<keyword evidence="9 15" id="KW-1133">Transmembrane helix</keyword>
<keyword evidence="19" id="KW-1185">Reference proteome</keyword>
<dbReference type="STRING" id="7868.ENSCMIP00000008570"/>
<evidence type="ECO:0000256" key="2">
    <source>
        <dbReference type="ARBA" id="ARBA00004479"/>
    </source>
</evidence>
<dbReference type="FunFam" id="3.80.10.10:FF:000015">
    <property type="entry name" value="Leucine rich repeat containing 38"/>
    <property type="match status" value="1"/>
</dbReference>
<evidence type="ECO:0000256" key="12">
    <source>
        <dbReference type="ARBA" id="ARBA00023157"/>
    </source>
</evidence>
<dbReference type="InterPro" id="IPR032675">
    <property type="entry name" value="LRR_dom_sf"/>
</dbReference>
<evidence type="ECO:0000256" key="10">
    <source>
        <dbReference type="ARBA" id="ARBA00023065"/>
    </source>
</evidence>
<organism evidence="18 19">
    <name type="scientific">Callorhinchus milii</name>
    <name type="common">Ghost shark</name>
    <dbReference type="NCBI Taxonomy" id="7868"/>
    <lineage>
        <taxon>Eukaryota</taxon>
        <taxon>Metazoa</taxon>
        <taxon>Chordata</taxon>
        <taxon>Craniata</taxon>
        <taxon>Vertebrata</taxon>
        <taxon>Chondrichthyes</taxon>
        <taxon>Holocephali</taxon>
        <taxon>Chimaeriformes</taxon>
        <taxon>Callorhinchidae</taxon>
        <taxon>Callorhinchus</taxon>
    </lineage>
</organism>
<dbReference type="Gene3D" id="3.80.10.10">
    <property type="entry name" value="Ribonuclease Inhibitor"/>
    <property type="match status" value="2"/>
</dbReference>
<evidence type="ECO:0000256" key="5">
    <source>
        <dbReference type="ARBA" id="ARBA00022614"/>
    </source>
</evidence>